<keyword evidence="2" id="KW-0812">Transmembrane</keyword>
<protein>
    <recommendedName>
        <fullName evidence="5">DUF2514 domain-containing protein</fullName>
    </recommendedName>
</protein>
<proteinExistence type="predicted"/>
<dbReference type="OrthoDB" id="9979169at2"/>
<sequence>MSIKSGVIGAAVLAALFFGVRIYGNLQYKAGYDMAHKDQQAVVAQAESNARQIEQQSQLEVENVRKYYQDRIDAEAHAAALAQHDNDGLQRDLANASSRAAAEAARAGRALDENARIAAELRNVVGVCSARYTELAQIADGYRSDLEGLQRYVKVLSN</sequence>
<evidence type="ECO:0008006" key="5">
    <source>
        <dbReference type="Google" id="ProtNLM"/>
    </source>
</evidence>
<evidence type="ECO:0000256" key="2">
    <source>
        <dbReference type="SAM" id="Phobius"/>
    </source>
</evidence>
<name>A0A1U9JY54_9BURK</name>
<evidence type="ECO:0000313" key="4">
    <source>
        <dbReference type="Proteomes" id="UP000189369"/>
    </source>
</evidence>
<dbReference type="KEGG" id="phn:PAEH1_02555"/>
<feature type="transmembrane region" description="Helical" evidence="2">
    <location>
        <begin position="6"/>
        <end position="24"/>
    </location>
</feature>
<evidence type="ECO:0000256" key="1">
    <source>
        <dbReference type="SAM" id="Coils"/>
    </source>
</evidence>
<accession>A0A1U9JY54</accession>
<dbReference type="AlphaFoldDB" id="A0A1U9JY54"/>
<feature type="coiled-coil region" evidence="1">
    <location>
        <begin position="36"/>
        <end position="63"/>
    </location>
</feature>
<organism evidence="3 4">
    <name type="scientific">Paenalcaligenes hominis</name>
    <dbReference type="NCBI Taxonomy" id="643674"/>
    <lineage>
        <taxon>Bacteria</taxon>
        <taxon>Pseudomonadati</taxon>
        <taxon>Pseudomonadota</taxon>
        <taxon>Betaproteobacteria</taxon>
        <taxon>Burkholderiales</taxon>
        <taxon>Alcaligenaceae</taxon>
        <taxon>Paenalcaligenes</taxon>
    </lineage>
</organism>
<keyword evidence="2" id="KW-0472">Membrane</keyword>
<dbReference type="EMBL" id="CP019697">
    <property type="protein sequence ID" value="AQS50708.1"/>
    <property type="molecule type" value="Genomic_DNA"/>
</dbReference>
<reference evidence="3 4" key="1">
    <citation type="submission" date="2017-01" db="EMBL/GenBank/DDBJ databases">
        <title>Complete Genome Sequence of Paenalcaligenes hominis, Isolated from a paraplegic Patient with neurogenic bladder.</title>
        <authorList>
            <person name="Mukhopadhyay R."/>
            <person name="Joaquin J."/>
            <person name="Hogue R."/>
            <person name="Kilaru A."/>
            <person name="Jospin G."/>
            <person name="Mars K."/>
            <person name="Eisen J.A."/>
            <person name="Chaturvedi V."/>
        </authorList>
    </citation>
    <scope>NUCLEOTIDE SEQUENCE [LARGE SCALE GENOMIC DNA]</scope>
    <source>
        <strain evidence="3 4">15S00501</strain>
    </source>
</reference>
<gene>
    <name evidence="3" type="ORF">PAEH1_02555</name>
</gene>
<evidence type="ECO:0000313" key="3">
    <source>
        <dbReference type="EMBL" id="AQS50708.1"/>
    </source>
</evidence>
<keyword evidence="1" id="KW-0175">Coiled coil</keyword>
<keyword evidence="2" id="KW-1133">Transmembrane helix</keyword>
<dbReference type="Proteomes" id="UP000189369">
    <property type="component" value="Chromosome"/>
</dbReference>